<accession>A0ACB9F6K2</accession>
<dbReference type="EMBL" id="CM042011">
    <property type="protein sequence ID" value="KAI3766528.1"/>
    <property type="molecule type" value="Genomic_DNA"/>
</dbReference>
<evidence type="ECO:0000313" key="2">
    <source>
        <dbReference type="Proteomes" id="UP001055811"/>
    </source>
</evidence>
<protein>
    <submittedName>
        <fullName evidence="1">Uncharacterized protein</fullName>
    </submittedName>
</protein>
<evidence type="ECO:0000313" key="1">
    <source>
        <dbReference type="EMBL" id="KAI3766528.1"/>
    </source>
</evidence>
<proteinExistence type="predicted"/>
<reference evidence="1 2" key="2">
    <citation type="journal article" date="2022" name="Mol. Ecol. Resour.">
        <title>The genomes of chicory, endive, great burdock and yacon provide insights into Asteraceae paleo-polyploidization history and plant inulin production.</title>
        <authorList>
            <person name="Fan W."/>
            <person name="Wang S."/>
            <person name="Wang H."/>
            <person name="Wang A."/>
            <person name="Jiang F."/>
            <person name="Liu H."/>
            <person name="Zhao H."/>
            <person name="Xu D."/>
            <person name="Zhang Y."/>
        </authorList>
    </citation>
    <scope>NUCLEOTIDE SEQUENCE [LARGE SCALE GENOMIC DNA]</scope>
    <source>
        <strain evidence="2">cv. Punajuju</strain>
        <tissue evidence="1">Leaves</tissue>
    </source>
</reference>
<reference evidence="2" key="1">
    <citation type="journal article" date="2022" name="Mol. Ecol. Resour.">
        <title>The genomes of chicory, endive, great burdock and yacon provide insights into Asteraceae palaeo-polyploidization history and plant inulin production.</title>
        <authorList>
            <person name="Fan W."/>
            <person name="Wang S."/>
            <person name="Wang H."/>
            <person name="Wang A."/>
            <person name="Jiang F."/>
            <person name="Liu H."/>
            <person name="Zhao H."/>
            <person name="Xu D."/>
            <person name="Zhang Y."/>
        </authorList>
    </citation>
    <scope>NUCLEOTIDE SEQUENCE [LARGE SCALE GENOMIC DNA]</scope>
    <source>
        <strain evidence="2">cv. Punajuju</strain>
    </source>
</reference>
<comment type="caution">
    <text evidence="1">The sequence shown here is derived from an EMBL/GenBank/DDBJ whole genome shotgun (WGS) entry which is preliminary data.</text>
</comment>
<gene>
    <name evidence="1" type="ORF">L2E82_16592</name>
</gene>
<keyword evidence="2" id="KW-1185">Reference proteome</keyword>
<dbReference type="Proteomes" id="UP001055811">
    <property type="component" value="Linkage Group LG03"/>
</dbReference>
<sequence>MVRTKKGYEILRRLGTQECKVDQAAAGFASPISFPAAFELKIFQYLPLFVLYILYRYRCTCLLMLIILFVLFF</sequence>
<name>A0ACB9F6K2_CICIN</name>
<organism evidence="1 2">
    <name type="scientific">Cichorium intybus</name>
    <name type="common">Chicory</name>
    <dbReference type="NCBI Taxonomy" id="13427"/>
    <lineage>
        <taxon>Eukaryota</taxon>
        <taxon>Viridiplantae</taxon>
        <taxon>Streptophyta</taxon>
        <taxon>Embryophyta</taxon>
        <taxon>Tracheophyta</taxon>
        <taxon>Spermatophyta</taxon>
        <taxon>Magnoliopsida</taxon>
        <taxon>eudicotyledons</taxon>
        <taxon>Gunneridae</taxon>
        <taxon>Pentapetalae</taxon>
        <taxon>asterids</taxon>
        <taxon>campanulids</taxon>
        <taxon>Asterales</taxon>
        <taxon>Asteraceae</taxon>
        <taxon>Cichorioideae</taxon>
        <taxon>Cichorieae</taxon>
        <taxon>Cichoriinae</taxon>
        <taxon>Cichorium</taxon>
    </lineage>
</organism>